<organism evidence="1 2">
    <name type="scientific">Candidatus Magasanikbacteria bacterium RIFOXYC2_FULL_40_16</name>
    <dbReference type="NCBI Taxonomy" id="1798703"/>
    <lineage>
        <taxon>Bacteria</taxon>
        <taxon>Candidatus Magasanikiibacteriota</taxon>
    </lineage>
</organism>
<reference evidence="1 2" key="1">
    <citation type="journal article" date="2016" name="Nat. Commun.">
        <title>Thousands of microbial genomes shed light on interconnected biogeochemical processes in an aquifer system.</title>
        <authorList>
            <person name="Anantharaman K."/>
            <person name="Brown C.T."/>
            <person name="Hug L.A."/>
            <person name="Sharon I."/>
            <person name="Castelle C.J."/>
            <person name="Probst A.J."/>
            <person name="Thomas B.C."/>
            <person name="Singh A."/>
            <person name="Wilkins M.J."/>
            <person name="Karaoz U."/>
            <person name="Brodie E.L."/>
            <person name="Williams K.H."/>
            <person name="Hubbard S.S."/>
            <person name="Banfield J.F."/>
        </authorList>
    </citation>
    <scope>NUCLEOTIDE SEQUENCE [LARGE SCALE GENOMIC DNA]</scope>
</reference>
<dbReference type="Proteomes" id="UP000178895">
    <property type="component" value="Unassembled WGS sequence"/>
</dbReference>
<protein>
    <submittedName>
        <fullName evidence="1">Uncharacterized protein</fullName>
    </submittedName>
</protein>
<name>A0A1F6P1H7_9BACT</name>
<comment type="caution">
    <text evidence="1">The sequence shown here is derived from an EMBL/GenBank/DDBJ whole genome shotgun (WGS) entry which is preliminary data.</text>
</comment>
<proteinExistence type="predicted"/>
<dbReference type="AlphaFoldDB" id="A0A1F6P1H7"/>
<evidence type="ECO:0000313" key="2">
    <source>
        <dbReference type="Proteomes" id="UP000178895"/>
    </source>
</evidence>
<accession>A0A1F6P1H7</accession>
<sequence>MHNPLMQHTLDIFSHLVKQMPPLVPNDTKEDAKQAYEQMKTNFDLSLEEMEKTIIVFGKKLWPYRRAFEEFFNIHESEMGEKFLIGKLEPKLKRKYKGFLEYGGTFRDLHSGNPAMFFDTEERVQMCEALVGVNEDVARYTAQSVLASERIKYEKKIVEFQVILDDIEKRLNTLLMMADDEQEHPELASEIRQQVLSFEYGLCLLGPPHHYEAICRTEEHFVGRKQEYKLRSLA</sequence>
<gene>
    <name evidence="1" type="ORF">A2469_03270</name>
</gene>
<dbReference type="EMBL" id="MFQY01000026">
    <property type="protein sequence ID" value="OGH89833.1"/>
    <property type="molecule type" value="Genomic_DNA"/>
</dbReference>
<evidence type="ECO:0000313" key="1">
    <source>
        <dbReference type="EMBL" id="OGH89833.1"/>
    </source>
</evidence>